<evidence type="ECO:0000259" key="2">
    <source>
        <dbReference type="Pfam" id="PF01370"/>
    </source>
</evidence>
<dbReference type="Gene3D" id="3.40.50.720">
    <property type="entry name" value="NAD(P)-binding Rossmann-like Domain"/>
    <property type="match status" value="1"/>
</dbReference>
<reference evidence="3 4" key="1">
    <citation type="submission" date="2021-07" db="EMBL/GenBank/DDBJ databases">
        <title>Paenibacillus radiodurans sp. nov., isolated from the southeastern edge of Tengger Desert.</title>
        <authorList>
            <person name="Zhang G."/>
        </authorList>
    </citation>
    <scope>NUCLEOTIDE SEQUENCE [LARGE SCALE GENOMIC DNA]</scope>
    <source>
        <strain evidence="3 4">DT7-4</strain>
    </source>
</reference>
<accession>A0ABS7D3L2</accession>
<dbReference type="PANTHER" id="PTHR43000">
    <property type="entry name" value="DTDP-D-GLUCOSE 4,6-DEHYDRATASE-RELATED"/>
    <property type="match status" value="1"/>
</dbReference>
<dbReference type="Proteomes" id="UP000812277">
    <property type="component" value="Unassembled WGS sequence"/>
</dbReference>
<dbReference type="Pfam" id="PF01370">
    <property type="entry name" value="Epimerase"/>
    <property type="match status" value="1"/>
</dbReference>
<name>A0ABS7D3L2_9BACL</name>
<proteinExistence type="inferred from homology"/>
<gene>
    <name evidence="3" type="ORF">K0T92_04800</name>
</gene>
<keyword evidence="4" id="KW-1185">Reference proteome</keyword>
<sequence length="347" mass="39210">MRILIIGGTSFIGPYVVKQLVGMGHEVVVYHRGETNADLPESVRHILGARSEMHQFVNEFARFAPDVVIDMIASTEKDAEQLINAFNGVTPRVVAISSQDVYRAYGLVNRKENGALEPVPITEHSPLRQTLYPYQDAAKDGADWCNTYEKIVVERILMGTAAFAVTMVRLPAVYGPGDYQHRFLSYLNLKKLKNNRPYIIMDESFAEWHWTHGYVENVAHAIVTAAVNRSSIGKIYNVGESSAPSMIDFVREIGELLSWKGEIILLPRDTLPDHLRVPLDTTQQLMIDSVKIRAELGYEEIVSRRDALMRTIEWEIRNMPDDRNSDSANPSNDKAEEELLQRLGILT</sequence>
<comment type="similarity">
    <text evidence="1">Belongs to the NAD(P)-dependent epimerase/dehydratase family.</text>
</comment>
<comment type="caution">
    <text evidence="3">The sequence shown here is derived from an EMBL/GenBank/DDBJ whole genome shotgun (WGS) entry which is preliminary data.</text>
</comment>
<protein>
    <submittedName>
        <fullName evidence="3">NAD-dependent epimerase/dehydratase family protein</fullName>
    </submittedName>
</protein>
<feature type="domain" description="NAD-dependent epimerase/dehydratase" evidence="2">
    <location>
        <begin position="3"/>
        <end position="239"/>
    </location>
</feature>
<dbReference type="InterPro" id="IPR001509">
    <property type="entry name" value="Epimerase_deHydtase"/>
</dbReference>
<evidence type="ECO:0000313" key="3">
    <source>
        <dbReference type="EMBL" id="MBW7474051.1"/>
    </source>
</evidence>
<evidence type="ECO:0000313" key="4">
    <source>
        <dbReference type="Proteomes" id="UP000812277"/>
    </source>
</evidence>
<dbReference type="EMBL" id="JAHZIJ010000002">
    <property type="protein sequence ID" value="MBW7474051.1"/>
    <property type="molecule type" value="Genomic_DNA"/>
</dbReference>
<dbReference type="SUPFAM" id="SSF51735">
    <property type="entry name" value="NAD(P)-binding Rossmann-fold domains"/>
    <property type="match status" value="1"/>
</dbReference>
<organism evidence="3 4">
    <name type="scientific">Paenibacillus oenotherae</name>
    <dbReference type="NCBI Taxonomy" id="1435645"/>
    <lineage>
        <taxon>Bacteria</taxon>
        <taxon>Bacillati</taxon>
        <taxon>Bacillota</taxon>
        <taxon>Bacilli</taxon>
        <taxon>Bacillales</taxon>
        <taxon>Paenibacillaceae</taxon>
        <taxon>Paenibacillus</taxon>
    </lineage>
</organism>
<dbReference type="InterPro" id="IPR036291">
    <property type="entry name" value="NAD(P)-bd_dom_sf"/>
</dbReference>
<evidence type="ECO:0000256" key="1">
    <source>
        <dbReference type="ARBA" id="ARBA00007637"/>
    </source>
</evidence>
<dbReference type="RefSeq" id="WP_219871300.1">
    <property type="nucleotide sequence ID" value="NZ_JAHZIJ010000002.1"/>
</dbReference>